<accession>A0A9Q4FSV9</accession>
<protein>
    <submittedName>
        <fullName evidence="1">Uncharacterized protein</fullName>
    </submittedName>
</protein>
<dbReference type="AlphaFoldDB" id="A0A9Q4FSV9"/>
<dbReference type="EMBL" id="JAMWDU010000009">
    <property type="protein sequence ID" value="MCP8889011.1"/>
    <property type="molecule type" value="Genomic_DNA"/>
</dbReference>
<organism evidence="1 2">
    <name type="scientific">Devosia ureilytica</name>
    <dbReference type="NCBI Taxonomy" id="2952754"/>
    <lineage>
        <taxon>Bacteria</taxon>
        <taxon>Pseudomonadati</taxon>
        <taxon>Pseudomonadota</taxon>
        <taxon>Alphaproteobacteria</taxon>
        <taxon>Hyphomicrobiales</taxon>
        <taxon>Devosiaceae</taxon>
        <taxon>Devosia</taxon>
    </lineage>
</organism>
<dbReference type="Proteomes" id="UP001060275">
    <property type="component" value="Unassembled WGS sequence"/>
</dbReference>
<evidence type="ECO:0000313" key="1">
    <source>
        <dbReference type="EMBL" id="MCP8889011.1"/>
    </source>
</evidence>
<reference evidence="1" key="1">
    <citation type="submission" date="2022-06" db="EMBL/GenBank/DDBJ databases">
        <title>Devosia sp. XJ19-45 genome assembly.</title>
        <authorList>
            <person name="Li B."/>
            <person name="Cai M."/>
            <person name="Nie G."/>
            <person name="Li W."/>
        </authorList>
    </citation>
    <scope>NUCLEOTIDE SEQUENCE</scope>
    <source>
        <strain evidence="1">XJ19-45</strain>
    </source>
</reference>
<evidence type="ECO:0000313" key="2">
    <source>
        <dbReference type="Proteomes" id="UP001060275"/>
    </source>
</evidence>
<name>A0A9Q4FSV9_9HYPH</name>
<sequence>MNHQSPIRSTPDPDILVERIRSIIGTVALDCDCRQRVNDALGRFVEMEQQREIRRHLLSSRHHRAAIAALIDLLSELDDISWVEADRGVFVEFAHLFEDISEHALNGAADLRRMGG</sequence>
<proteinExistence type="predicted"/>
<gene>
    <name evidence="1" type="ORF">NF348_18015</name>
</gene>
<dbReference type="RefSeq" id="WP_254675753.1">
    <property type="nucleotide sequence ID" value="NZ_JAMWDU010000009.1"/>
</dbReference>
<comment type="caution">
    <text evidence="1">The sequence shown here is derived from an EMBL/GenBank/DDBJ whole genome shotgun (WGS) entry which is preliminary data.</text>
</comment>
<keyword evidence="2" id="KW-1185">Reference proteome</keyword>